<proteinExistence type="predicted"/>
<reference evidence="1 2" key="1">
    <citation type="submission" date="2016-04" db="EMBL/GenBank/DDBJ databases">
        <title>Draft Genome Assembly of the Bloom-forming Cyanobacterium Nodularia spumigena Strain CENA596 in Shrimp Production Ponds.</title>
        <authorList>
            <person name="Popin R.V."/>
            <person name="Rigonato J."/>
            <person name="Abreu V.A."/>
            <person name="Andreote A.P."/>
            <person name="Silveira S.B."/>
            <person name="Odebrecht C."/>
            <person name="Fiore M.F."/>
        </authorList>
    </citation>
    <scope>NUCLEOTIDE SEQUENCE [LARGE SCALE GENOMIC DNA]</scope>
    <source>
        <strain evidence="1 2">CENA596</strain>
    </source>
</reference>
<evidence type="ECO:0000313" key="2">
    <source>
        <dbReference type="Proteomes" id="UP000076555"/>
    </source>
</evidence>
<accession>A0A161UWQ7</accession>
<dbReference type="EMBL" id="LWAJ01000080">
    <property type="protein sequence ID" value="KZL50533.1"/>
    <property type="molecule type" value="Genomic_DNA"/>
</dbReference>
<evidence type="ECO:0000313" key="1">
    <source>
        <dbReference type="EMBL" id="KZL50533.1"/>
    </source>
</evidence>
<sequence length="77" mass="8565">MNMVPRNTGETLNFEAGCTTRISRFHVSKLSQMLVKIVGAVTPFLCCNEQASKIEEQKCHIQLTGAGEDETMFVRTS</sequence>
<protein>
    <submittedName>
        <fullName evidence="1">Uncharacterized protein</fullName>
    </submittedName>
</protein>
<dbReference type="OrthoDB" id="517879at2"/>
<dbReference type="AlphaFoldDB" id="A0A161UWQ7"/>
<name>A0A161UWQ7_NODSP</name>
<gene>
    <name evidence="1" type="ORF">A2T98_07000</name>
</gene>
<organism evidence="1 2">
    <name type="scientific">Nodularia spumigena CENA596</name>
    <dbReference type="NCBI Taxonomy" id="1819295"/>
    <lineage>
        <taxon>Bacteria</taxon>
        <taxon>Bacillati</taxon>
        <taxon>Cyanobacteriota</taxon>
        <taxon>Cyanophyceae</taxon>
        <taxon>Nostocales</taxon>
        <taxon>Nodulariaceae</taxon>
        <taxon>Nodularia</taxon>
    </lineage>
</organism>
<dbReference type="Proteomes" id="UP000076555">
    <property type="component" value="Unassembled WGS sequence"/>
</dbReference>
<comment type="caution">
    <text evidence="1">The sequence shown here is derived from an EMBL/GenBank/DDBJ whole genome shotgun (WGS) entry which is preliminary data.</text>
</comment>